<name>A0ABQ8HV66_9ROSI</name>
<dbReference type="InterPro" id="IPR013187">
    <property type="entry name" value="F-box-assoc_dom_typ3"/>
</dbReference>
<evidence type="ECO:0000313" key="4">
    <source>
        <dbReference type="Proteomes" id="UP000827721"/>
    </source>
</evidence>
<dbReference type="InterPro" id="IPR017451">
    <property type="entry name" value="F-box-assoc_interact_dom"/>
</dbReference>
<keyword evidence="4" id="KW-1185">Reference proteome</keyword>
<evidence type="ECO:0000313" key="3">
    <source>
        <dbReference type="EMBL" id="KAH7568252.1"/>
    </source>
</evidence>
<sequence length="512" mass="56837">MASLARKRNSKLLTLVEERALSKKVEEEQKKQQIPYLSKDCVCNILVRLPVQSLSSMRFSCKLWYSVITGDNFINAHLRFSETVLIFQRSVVLRPGNPVPPDQPNTFSVEGSLLQGKSLSIFDHRPSFYIKFMEIKEGKSKIEEYNVSCFGRVIASCNGLILLDNKLKEGGLIVMNPVTRKLIALPVGTINPPQNESFGFVLSEVTGEYKVVHLFRDKLGYISCETIDLGTRAWRGVNGPSVGLLQTFKHKPISAIGALHWLPQIHVNEYIVSMEVDNEKFHTCSLPKTGACYDRIIEKDGFLCFVTHEELNIDIWILKGLSGEVWTKHHSITNGSVLDMVPLVSLKLRWKRGAPRYLLSSCYLMLTVLSHGNADGKRATDLPLIGEENDDCNVNQIPVEFWQRAGFTLFPDLLCVELTVLMVLQSYDFWGVLARSKPPSIGCCSLAGWWSGDRLWIPLKRAGPVLALSGSGGFVVTGAIGDSDRGFCVLRAAACCLGSCVQLHVAVSSGCV</sequence>
<dbReference type="Pfam" id="PF08268">
    <property type="entry name" value="FBA_3"/>
    <property type="match status" value="1"/>
</dbReference>
<dbReference type="InterPro" id="IPR036047">
    <property type="entry name" value="F-box-like_dom_sf"/>
</dbReference>
<dbReference type="PANTHER" id="PTHR31672:SF11">
    <property type="entry name" value="F-BOX PROTEIN CPR1-LIKE ISOFORM X2"/>
    <property type="match status" value="1"/>
</dbReference>
<dbReference type="EMBL" id="JAFEMO010000007">
    <property type="protein sequence ID" value="KAH7568252.1"/>
    <property type="molecule type" value="Genomic_DNA"/>
</dbReference>
<protein>
    <recommendedName>
        <fullName evidence="5">F-box domain-containing protein</fullName>
    </recommendedName>
</protein>
<proteinExistence type="predicted"/>
<dbReference type="PANTHER" id="PTHR31672">
    <property type="entry name" value="BNACNNG10540D PROTEIN"/>
    <property type="match status" value="1"/>
</dbReference>
<feature type="domain" description="F-box" evidence="1">
    <location>
        <begin position="37"/>
        <end position="73"/>
    </location>
</feature>
<reference evidence="3 4" key="1">
    <citation type="submission" date="2021-02" db="EMBL/GenBank/DDBJ databases">
        <title>Plant Genome Project.</title>
        <authorList>
            <person name="Zhang R.-G."/>
        </authorList>
    </citation>
    <scope>NUCLEOTIDE SEQUENCE [LARGE SCALE GENOMIC DNA]</scope>
    <source>
        <tissue evidence="3">Leaves</tissue>
    </source>
</reference>
<feature type="domain" description="F-box associated beta-propeller type 3" evidence="2">
    <location>
        <begin position="138"/>
        <end position="334"/>
    </location>
</feature>
<evidence type="ECO:0000259" key="2">
    <source>
        <dbReference type="Pfam" id="PF08268"/>
    </source>
</evidence>
<accession>A0ABQ8HV66</accession>
<gene>
    <name evidence="3" type="ORF">JRO89_XS07G0266500</name>
</gene>
<organism evidence="3 4">
    <name type="scientific">Xanthoceras sorbifolium</name>
    <dbReference type="NCBI Taxonomy" id="99658"/>
    <lineage>
        <taxon>Eukaryota</taxon>
        <taxon>Viridiplantae</taxon>
        <taxon>Streptophyta</taxon>
        <taxon>Embryophyta</taxon>
        <taxon>Tracheophyta</taxon>
        <taxon>Spermatophyta</taxon>
        <taxon>Magnoliopsida</taxon>
        <taxon>eudicotyledons</taxon>
        <taxon>Gunneridae</taxon>
        <taxon>Pentapetalae</taxon>
        <taxon>rosids</taxon>
        <taxon>malvids</taxon>
        <taxon>Sapindales</taxon>
        <taxon>Sapindaceae</taxon>
        <taxon>Xanthoceroideae</taxon>
        <taxon>Xanthoceras</taxon>
    </lineage>
</organism>
<dbReference type="Proteomes" id="UP000827721">
    <property type="component" value="Unassembled WGS sequence"/>
</dbReference>
<dbReference type="Pfam" id="PF00646">
    <property type="entry name" value="F-box"/>
    <property type="match status" value="1"/>
</dbReference>
<dbReference type="InterPro" id="IPR050796">
    <property type="entry name" value="SCF_F-box_component"/>
</dbReference>
<dbReference type="InterPro" id="IPR001810">
    <property type="entry name" value="F-box_dom"/>
</dbReference>
<evidence type="ECO:0000259" key="1">
    <source>
        <dbReference type="Pfam" id="PF00646"/>
    </source>
</evidence>
<dbReference type="NCBIfam" id="TIGR01640">
    <property type="entry name" value="F_box_assoc_1"/>
    <property type="match status" value="1"/>
</dbReference>
<evidence type="ECO:0008006" key="5">
    <source>
        <dbReference type="Google" id="ProtNLM"/>
    </source>
</evidence>
<comment type="caution">
    <text evidence="3">The sequence shown here is derived from an EMBL/GenBank/DDBJ whole genome shotgun (WGS) entry which is preliminary data.</text>
</comment>
<dbReference type="SUPFAM" id="SSF81383">
    <property type="entry name" value="F-box domain"/>
    <property type="match status" value="1"/>
</dbReference>